<gene>
    <name evidence="1" type="ORF">NW209_03285</name>
</gene>
<evidence type="ECO:0000313" key="1">
    <source>
        <dbReference type="EMBL" id="MCR8873055.1"/>
    </source>
</evidence>
<dbReference type="RefSeq" id="WP_022340853.1">
    <property type="nucleotide sequence ID" value="NZ_JADYTK010000132.1"/>
</dbReference>
<reference evidence="1 2" key="1">
    <citation type="submission" date="2022-08" db="EMBL/GenBank/DDBJ databases">
        <authorList>
            <person name="Zeman M."/>
            <person name="Kubasova T."/>
        </authorList>
    </citation>
    <scope>NUCLEOTIDE SEQUENCE [LARGE SCALE GENOMIC DNA]</scope>
    <source>
        <strain evidence="1 2">ET62</strain>
    </source>
</reference>
<protein>
    <submittedName>
        <fullName evidence="1">Uncharacterized protein</fullName>
    </submittedName>
</protein>
<evidence type="ECO:0000313" key="2">
    <source>
        <dbReference type="Proteomes" id="UP001204579"/>
    </source>
</evidence>
<dbReference type="Proteomes" id="UP001204579">
    <property type="component" value="Unassembled WGS sequence"/>
</dbReference>
<name>A0AAW5N309_9BACT</name>
<dbReference type="AlphaFoldDB" id="A0AAW5N309"/>
<organism evidence="1 2">
    <name type="scientific">Phocaeicola barnesiae</name>
    <dbReference type="NCBI Taxonomy" id="376804"/>
    <lineage>
        <taxon>Bacteria</taxon>
        <taxon>Pseudomonadati</taxon>
        <taxon>Bacteroidota</taxon>
        <taxon>Bacteroidia</taxon>
        <taxon>Bacteroidales</taxon>
        <taxon>Bacteroidaceae</taxon>
        <taxon>Phocaeicola</taxon>
    </lineage>
</organism>
<sequence>MKKYWIFISTLCLCACGVKVSTDKEEVGWQKETSGVWTMSVGTPEKVNLLSELHITPKMEAIQKMGEADLPISEQDITTEVVDGKTYIPN</sequence>
<keyword evidence="2" id="KW-1185">Reference proteome</keyword>
<dbReference type="EMBL" id="JANRHJ010000003">
    <property type="protein sequence ID" value="MCR8873055.1"/>
    <property type="molecule type" value="Genomic_DNA"/>
</dbReference>
<accession>A0AAW5N309</accession>
<comment type="caution">
    <text evidence="1">The sequence shown here is derived from an EMBL/GenBank/DDBJ whole genome shotgun (WGS) entry which is preliminary data.</text>
</comment>
<proteinExistence type="predicted"/>